<feature type="domain" description="AB hydrolase-1" evidence="2">
    <location>
        <begin position="21"/>
        <end position="250"/>
    </location>
</feature>
<dbReference type="Proteomes" id="UP000600547">
    <property type="component" value="Unassembled WGS sequence"/>
</dbReference>
<dbReference type="SUPFAM" id="SSF53474">
    <property type="entry name" value="alpha/beta-Hydrolases"/>
    <property type="match status" value="1"/>
</dbReference>
<dbReference type="InterPro" id="IPR050266">
    <property type="entry name" value="AB_hydrolase_sf"/>
</dbReference>
<dbReference type="Gene3D" id="3.40.50.1820">
    <property type="entry name" value="alpha/beta hydrolase"/>
    <property type="match status" value="1"/>
</dbReference>
<feature type="compositionally biased region" description="Basic and acidic residues" evidence="1">
    <location>
        <begin position="162"/>
        <end position="175"/>
    </location>
</feature>
<reference evidence="4" key="1">
    <citation type="journal article" date="2019" name="Int. J. Syst. Evol. Microbiol.">
        <title>The Global Catalogue of Microorganisms (GCM) 10K type strain sequencing project: providing services to taxonomists for standard genome sequencing and annotation.</title>
        <authorList>
            <consortium name="The Broad Institute Genomics Platform"/>
            <consortium name="The Broad Institute Genome Sequencing Center for Infectious Disease"/>
            <person name="Wu L."/>
            <person name="Ma J."/>
        </authorList>
    </citation>
    <scope>NUCLEOTIDE SEQUENCE [LARGE SCALE GENOMIC DNA]</scope>
    <source>
        <strain evidence="4">JCM 31047</strain>
    </source>
</reference>
<dbReference type="InterPro" id="IPR029058">
    <property type="entry name" value="AB_hydrolase_fold"/>
</dbReference>
<evidence type="ECO:0000313" key="4">
    <source>
        <dbReference type="Proteomes" id="UP000600547"/>
    </source>
</evidence>
<dbReference type="RefSeq" id="WP_229781009.1">
    <property type="nucleotide sequence ID" value="NZ_BMQG01000001.1"/>
</dbReference>
<evidence type="ECO:0000313" key="3">
    <source>
        <dbReference type="EMBL" id="GGM31424.1"/>
    </source>
</evidence>
<evidence type="ECO:0000259" key="2">
    <source>
        <dbReference type="Pfam" id="PF00561"/>
    </source>
</evidence>
<comment type="caution">
    <text evidence="3">The sequence shown here is derived from an EMBL/GenBank/DDBJ whole genome shotgun (WGS) entry which is preliminary data.</text>
</comment>
<evidence type="ECO:0000256" key="1">
    <source>
        <dbReference type="SAM" id="MobiDB-lite"/>
    </source>
</evidence>
<dbReference type="EMBL" id="BMQG01000001">
    <property type="protein sequence ID" value="GGM31424.1"/>
    <property type="molecule type" value="Genomic_DNA"/>
</dbReference>
<dbReference type="GO" id="GO:0016787">
    <property type="term" value="F:hydrolase activity"/>
    <property type="evidence" value="ECO:0007669"/>
    <property type="project" value="UniProtKB-KW"/>
</dbReference>
<proteinExistence type="predicted"/>
<dbReference type="InterPro" id="IPR000073">
    <property type="entry name" value="AB_hydrolase_1"/>
</dbReference>
<keyword evidence="4" id="KW-1185">Reference proteome</keyword>
<dbReference type="PANTHER" id="PTHR43798:SF33">
    <property type="entry name" value="HYDROLASE, PUTATIVE (AFU_ORTHOLOGUE AFUA_2G14860)-RELATED"/>
    <property type="match status" value="1"/>
</dbReference>
<dbReference type="PANTHER" id="PTHR43798">
    <property type="entry name" value="MONOACYLGLYCEROL LIPASE"/>
    <property type="match status" value="1"/>
</dbReference>
<name>A0A8H9GIQ5_9DEIO</name>
<dbReference type="AlphaFoldDB" id="A0A8H9GIQ5"/>
<keyword evidence="3" id="KW-0378">Hydrolase</keyword>
<accession>A0A8H9GIQ5</accession>
<dbReference type="PRINTS" id="PR00111">
    <property type="entry name" value="ABHYDROLASE"/>
</dbReference>
<feature type="region of interest" description="Disordered" evidence="1">
    <location>
        <begin position="161"/>
        <end position="184"/>
    </location>
</feature>
<gene>
    <name evidence="3" type="ORF">GCM10008956_04440</name>
</gene>
<dbReference type="Pfam" id="PF00561">
    <property type="entry name" value="Abhydrolase_1"/>
    <property type="match status" value="1"/>
</dbReference>
<dbReference type="GO" id="GO:0016020">
    <property type="term" value="C:membrane"/>
    <property type="evidence" value="ECO:0007669"/>
    <property type="project" value="TreeGrafter"/>
</dbReference>
<organism evidence="3 4">
    <name type="scientific">Deinococcus arenae</name>
    <dbReference type="NCBI Taxonomy" id="1452751"/>
    <lineage>
        <taxon>Bacteria</taxon>
        <taxon>Thermotogati</taxon>
        <taxon>Deinococcota</taxon>
        <taxon>Deinococci</taxon>
        <taxon>Deinococcales</taxon>
        <taxon>Deinococcaceae</taxon>
        <taxon>Deinococcus</taxon>
    </lineage>
</organism>
<protein>
    <submittedName>
        <fullName evidence="3">Alpha/beta hydrolase</fullName>
    </submittedName>
</protein>
<sequence>MIIPAADGTPLFVQQRGEGHPLILLHGLGSHSGWLDADLAHLAGTRRVIALDSRGHGRSGRPANFTLADHVSDVLAVMDALGIPQADVMGTSMGSYVAQALATAHPERVSRLILVVPKASGQTSGTAALMARHEDELRDLTPQEVQAFLMERMFAPGTPQAVRDEVARRTAEDHASGLAQTPEQADAARRALENFDVRPGLPHVSAPTLILSGAHDPLNPPPAGAEIAALLPHARQEVLAHSGHFPALEEAGRYRALVDAFLGEEGVGWAVAGA</sequence>